<reference evidence="3 4" key="1">
    <citation type="submission" date="2019-08" db="EMBL/GenBank/DDBJ databases">
        <authorList>
            <person name="Peeters C."/>
        </authorList>
    </citation>
    <scope>NUCLEOTIDE SEQUENCE [LARGE SCALE GENOMIC DNA]</scope>
    <source>
        <strain evidence="3 4">LMG 30175</strain>
    </source>
</reference>
<dbReference type="PANTHER" id="PTHR43318">
    <property type="entry name" value="UDP-N-ACETYLGLUCOSAMINE 4,6-DEHYDRATASE"/>
    <property type="match status" value="1"/>
</dbReference>
<gene>
    <name evidence="3" type="ORF">PTE30175_04248</name>
</gene>
<dbReference type="Gene3D" id="3.40.50.720">
    <property type="entry name" value="NAD(P)-binding Rossmann-like Domain"/>
    <property type="match status" value="1"/>
</dbReference>
<dbReference type="EMBL" id="CABPRZ010000022">
    <property type="protein sequence ID" value="VVE44829.1"/>
    <property type="molecule type" value="Genomic_DNA"/>
</dbReference>
<dbReference type="AlphaFoldDB" id="A0A5E4Y7Z2"/>
<dbReference type="Pfam" id="PF02719">
    <property type="entry name" value="Polysacc_synt_2"/>
    <property type="match status" value="1"/>
</dbReference>
<dbReference type="Proteomes" id="UP000414233">
    <property type="component" value="Unassembled WGS sequence"/>
</dbReference>
<proteinExistence type="inferred from homology"/>
<evidence type="ECO:0000259" key="2">
    <source>
        <dbReference type="Pfam" id="PF02719"/>
    </source>
</evidence>
<dbReference type="InterPro" id="IPR003869">
    <property type="entry name" value="Polysac_CapD-like"/>
</dbReference>
<dbReference type="SUPFAM" id="SSF51735">
    <property type="entry name" value="NAD(P)-binding Rossmann-fold domains"/>
    <property type="match status" value="1"/>
</dbReference>
<organism evidence="3 4">
    <name type="scientific">Pandoraea terrae</name>
    <dbReference type="NCBI Taxonomy" id="1537710"/>
    <lineage>
        <taxon>Bacteria</taxon>
        <taxon>Pseudomonadati</taxon>
        <taxon>Pseudomonadota</taxon>
        <taxon>Betaproteobacteria</taxon>
        <taxon>Burkholderiales</taxon>
        <taxon>Burkholderiaceae</taxon>
        <taxon>Pandoraea</taxon>
    </lineage>
</organism>
<protein>
    <submittedName>
        <fullName evidence="3">Polysaccharide biosynthesis protein CapD</fullName>
    </submittedName>
</protein>
<keyword evidence="4" id="KW-1185">Reference proteome</keyword>
<feature type="domain" description="Polysaccharide biosynthesis protein CapD-like" evidence="2">
    <location>
        <begin position="17"/>
        <end position="72"/>
    </location>
</feature>
<comment type="similarity">
    <text evidence="1">Belongs to the polysaccharide synthase family.</text>
</comment>
<evidence type="ECO:0000313" key="4">
    <source>
        <dbReference type="Proteomes" id="UP000414233"/>
    </source>
</evidence>
<dbReference type="InterPro" id="IPR051203">
    <property type="entry name" value="Polysaccharide_Synthase-Rel"/>
</dbReference>
<dbReference type="OrthoDB" id="9803111at2"/>
<evidence type="ECO:0000313" key="3">
    <source>
        <dbReference type="EMBL" id="VVE44829.1"/>
    </source>
</evidence>
<dbReference type="PANTHER" id="PTHR43318:SF1">
    <property type="entry name" value="POLYSACCHARIDE BIOSYNTHESIS PROTEIN EPSC-RELATED"/>
    <property type="match status" value="1"/>
</dbReference>
<sequence>MARLCWLCPSSSSAICGARNNVIGTLTVAETAFRQGVGTFVLISTDKAVHATNVMGATQRCAELIVQDFARRAIAGMTGLRPGVKLYEELLIASANASETRQPKIMKADEPCLTPERMETVIARLREQMIDARRSERVSALLMGFALRMDIGQLHPACDARPIAANQA</sequence>
<dbReference type="InterPro" id="IPR036291">
    <property type="entry name" value="NAD(P)-bd_dom_sf"/>
</dbReference>
<accession>A0A5E4Y7Z2</accession>
<name>A0A5E4Y7Z2_9BURK</name>
<evidence type="ECO:0000256" key="1">
    <source>
        <dbReference type="ARBA" id="ARBA00007430"/>
    </source>
</evidence>